<proteinExistence type="predicted"/>
<evidence type="ECO:0000313" key="2">
    <source>
        <dbReference type="Proteomes" id="UP000694865"/>
    </source>
</evidence>
<protein>
    <submittedName>
        <fullName evidence="3">Uncharacterized protein C17orf104 homolog</fullName>
    </submittedName>
</protein>
<dbReference type="Pfam" id="PF15189">
    <property type="entry name" value="MEIOC"/>
    <property type="match status" value="1"/>
</dbReference>
<dbReference type="PANTHER" id="PTHR33861">
    <property type="entry name" value="PROTEIN CBG18333"/>
    <property type="match status" value="1"/>
</dbReference>
<feature type="region of interest" description="Disordered" evidence="1">
    <location>
        <begin position="1"/>
        <end position="23"/>
    </location>
</feature>
<dbReference type="Proteomes" id="UP000694865">
    <property type="component" value="Unplaced"/>
</dbReference>
<gene>
    <name evidence="3" type="primary">LOC102806634</name>
</gene>
<dbReference type="PANTHER" id="PTHR33861:SF5">
    <property type="entry name" value="GAMMA-TUBULIN COMPLEX COMPONENT"/>
    <property type="match status" value="1"/>
</dbReference>
<dbReference type="RefSeq" id="XP_006819408.1">
    <property type="nucleotide sequence ID" value="XM_006819345.1"/>
</dbReference>
<feature type="region of interest" description="Disordered" evidence="1">
    <location>
        <begin position="128"/>
        <end position="150"/>
    </location>
</feature>
<reference evidence="3" key="1">
    <citation type="submission" date="2025-08" db="UniProtKB">
        <authorList>
            <consortium name="RefSeq"/>
        </authorList>
    </citation>
    <scope>IDENTIFICATION</scope>
    <source>
        <tissue evidence="3">Testes</tissue>
    </source>
</reference>
<dbReference type="GeneID" id="102806634"/>
<accession>A0ABM0MHB7</accession>
<keyword evidence="2" id="KW-1185">Reference proteome</keyword>
<sequence>MNPGKRLSSSNNTPIPRLPSNPSRVDRLIVDMLREHSRVVTLTSKISGQIKESLHANIGVAMDKWLEGIRKVQARRKEEIVNATNRHRHGGAKYQEDRDVLALAASIQELTGHTRKSRTALWCSLQMSKTASSKGADEESKGKGQDTEQT</sequence>
<dbReference type="InterPro" id="IPR027963">
    <property type="entry name" value="MEIOC"/>
</dbReference>
<organism evidence="2 3">
    <name type="scientific">Saccoglossus kowalevskii</name>
    <name type="common">Acorn worm</name>
    <dbReference type="NCBI Taxonomy" id="10224"/>
    <lineage>
        <taxon>Eukaryota</taxon>
        <taxon>Metazoa</taxon>
        <taxon>Hemichordata</taxon>
        <taxon>Enteropneusta</taxon>
        <taxon>Harrimaniidae</taxon>
        <taxon>Saccoglossus</taxon>
    </lineage>
</organism>
<evidence type="ECO:0000313" key="3">
    <source>
        <dbReference type="RefSeq" id="XP_006819408.1"/>
    </source>
</evidence>
<evidence type="ECO:0000256" key="1">
    <source>
        <dbReference type="SAM" id="MobiDB-lite"/>
    </source>
</evidence>
<feature type="compositionally biased region" description="Basic and acidic residues" evidence="1">
    <location>
        <begin position="135"/>
        <end position="150"/>
    </location>
</feature>
<name>A0ABM0MHB7_SACKO</name>